<dbReference type="PANTHER" id="PTHR43390">
    <property type="entry name" value="SIGNAL PEPTIDASE I"/>
    <property type="match status" value="1"/>
</dbReference>
<evidence type="ECO:0000256" key="1">
    <source>
        <dbReference type="ARBA" id="ARBA00000677"/>
    </source>
</evidence>
<evidence type="ECO:0000256" key="6">
    <source>
        <dbReference type="ARBA" id="ARBA00022801"/>
    </source>
</evidence>
<dbReference type="AlphaFoldDB" id="A0A839T938"/>
<evidence type="ECO:0000256" key="5">
    <source>
        <dbReference type="ARBA" id="ARBA00022670"/>
    </source>
</evidence>
<dbReference type="PRINTS" id="PR00727">
    <property type="entry name" value="LEADERPTASE"/>
</dbReference>
<keyword evidence="5 8" id="KW-0645">Protease</keyword>
<dbReference type="Proteomes" id="UP000549250">
    <property type="component" value="Unassembled WGS sequence"/>
</dbReference>
<comment type="catalytic activity">
    <reaction evidence="1 8">
        <text>Cleavage of hydrophobic, N-terminal signal or leader sequences from secreted and periplasmic proteins.</text>
        <dbReference type="EC" id="3.4.21.89"/>
    </reaction>
</comment>
<dbReference type="GO" id="GO:0016020">
    <property type="term" value="C:membrane"/>
    <property type="evidence" value="ECO:0007669"/>
    <property type="project" value="UniProtKB-SubCell"/>
</dbReference>
<feature type="active site" evidence="7">
    <location>
        <position position="90"/>
    </location>
</feature>
<dbReference type="Pfam" id="PF10502">
    <property type="entry name" value="Peptidase_S26"/>
    <property type="match status" value="1"/>
</dbReference>
<keyword evidence="8" id="KW-0472">Membrane</keyword>
<dbReference type="PROSITE" id="PS00760">
    <property type="entry name" value="SPASE_I_2"/>
    <property type="match status" value="1"/>
</dbReference>
<dbReference type="InterPro" id="IPR019757">
    <property type="entry name" value="Pept_S26A_signal_pept_1_Lys-AS"/>
</dbReference>
<evidence type="ECO:0000256" key="2">
    <source>
        <dbReference type="ARBA" id="ARBA00009370"/>
    </source>
</evidence>
<dbReference type="NCBIfam" id="TIGR02227">
    <property type="entry name" value="sigpep_I_bact"/>
    <property type="match status" value="1"/>
</dbReference>
<protein>
    <recommendedName>
        <fullName evidence="4 8">Signal peptidase I</fullName>
        <ecNumber evidence="3 8">3.4.21.89</ecNumber>
    </recommendedName>
</protein>
<keyword evidence="6 8" id="KW-0378">Hydrolase</keyword>
<dbReference type="Gene3D" id="2.10.109.10">
    <property type="entry name" value="Umud Fragment, subunit A"/>
    <property type="match status" value="1"/>
</dbReference>
<comment type="caution">
    <text evidence="11">The sequence shown here is derived from an EMBL/GenBank/DDBJ whole genome shotgun (WGS) entry which is preliminary data.</text>
</comment>
<dbReference type="PANTHER" id="PTHR43390:SF1">
    <property type="entry name" value="CHLOROPLAST PROCESSING PEPTIDASE"/>
    <property type="match status" value="1"/>
</dbReference>
<evidence type="ECO:0000313" key="11">
    <source>
        <dbReference type="EMBL" id="MBB3104744.1"/>
    </source>
</evidence>
<feature type="transmembrane region" description="Helical" evidence="8">
    <location>
        <begin position="6"/>
        <end position="28"/>
    </location>
</feature>
<evidence type="ECO:0000256" key="8">
    <source>
        <dbReference type="RuleBase" id="RU003993"/>
    </source>
</evidence>
<sequence>MSINFPLMLVVAVLVCGALALLDLFFFAPRRRAAIANYQATVTKADPAALEALKKEPVLVEYGKSFFPVLAIVLVLRSFLVEPFQIPSGSMKPTLEVGDFILVNKFAYGIRLPVVDTKVISVSDPQRGDVMVFRYPSDPDVNYIKRVVGLPGDVVRYTSDKRLFINGESVAEKLVGEEPGSLGSTRLYEEQLGKVEHLIRKEMGRYRIEPDRQWTVPAGHYFMMGDNRDNSNDSRYWNDPNIPAQLQGMVPDRNIVGKAFAVWMSWPDPKFSHLPDFSRVGLIL</sequence>
<comment type="caution">
    <text evidence="9">Lacks conserved residue(s) required for the propagation of feature annotation.</text>
</comment>
<dbReference type="RefSeq" id="WP_183167590.1">
    <property type="nucleotide sequence ID" value="NZ_JACHXI010000019.1"/>
</dbReference>
<comment type="similarity">
    <text evidence="2 9">Belongs to the peptidase S26 family.</text>
</comment>
<evidence type="ECO:0000259" key="10">
    <source>
        <dbReference type="Pfam" id="PF10502"/>
    </source>
</evidence>
<keyword evidence="12" id="KW-1185">Reference proteome</keyword>
<name>A0A839T938_AZOMA</name>
<dbReference type="GO" id="GO:0006465">
    <property type="term" value="P:signal peptide processing"/>
    <property type="evidence" value="ECO:0007669"/>
    <property type="project" value="InterPro"/>
</dbReference>
<evidence type="ECO:0000256" key="4">
    <source>
        <dbReference type="ARBA" id="ARBA00019232"/>
    </source>
</evidence>
<comment type="subcellular location">
    <subcellularLocation>
        <location evidence="9">Membrane</location>
        <topology evidence="9">Multi-pass membrane protein</topology>
    </subcellularLocation>
</comment>
<dbReference type="InterPro" id="IPR019533">
    <property type="entry name" value="Peptidase_S26"/>
</dbReference>
<dbReference type="GO" id="GO:0009003">
    <property type="term" value="F:signal peptidase activity"/>
    <property type="evidence" value="ECO:0007669"/>
    <property type="project" value="UniProtKB-EC"/>
</dbReference>
<evidence type="ECO:0000256" key="9">
    <source>
        <dbReference type="RuleBase" id="RU362042"/>
    </source>
</evidence>
<feature type="active site" evidence="7">
    <location>
        <position position="145"/>
    </location>
</feature>
<gene>
    <name evidence="11" type="ORF">FHR87_003170</name>
</gene>
<evidence type="ECO:0000256" key="3">
    <source>
        <dbReference type="ARBA" id="ARBA00013208"/>
    </source>
</evidence>
<evidence type="ECO:0000256" key="7">
    <source>
        <dbReference type="PIRSR" id="PIRSR600223-1"/>
    </source>
</evidence>
<keyword evidence="8" id="KW-0812">Transmembrane</keyword>
<dbReference type="PROSITE" id="PS00501">
    <property type="entry name" value="SPASE_I_1"/>
    <property type="match status" value="1"/>
</dbReference>
<dbReference type="SUPFAM" id="SSF51306">
    <property type="entry name" value="LexA/Signal peptidase"/>
    <property type="match status" value="1"/>
</dbReference>
<dbReference type="InterPro" id="IPR036286">
    <property type="entry name" value="LexA/Signal_pep-like_sf"/>
</dbReference>
<proteinExistence type="inferred from homology"/>
<dbReference type="EC" id="3.4.21.89" evidence="3 8"/>
<reference evidence="11 12" key="1">
    <citation type="submission" date="2020-08" db="EMBL/GenBank/DDBJ databases">
        <title>Genomic Encyclopedia of Type Strains, Phase III (KMG-III): the genomes of soil and plant-associated and newly described type strains.</title>
        <authorList>
            <person name="Whitman W."/>
        </authorList>
    </citation>
    <scope>NUCLEOTIDE SEQUENCE [LARGE SCALE GENOMIC DNA]</scope>
    <source>
        <strain evidence="11 12">CECT 4462</strain>
    </source>
</reference>
<dbReference type="InterPro" id="IPR000223">
    <property type="entry name" value="Pept_S26A_signal_pept_1"/>
</dbReference>
<organism evidence="11 12">
    <name type="scientific">Azomonas macrocytogenes</name>
    <name type="common">Azotobacter macrocytogenes</name>
    <dbReference type="NCBI Taxonomy" id="69962"/>
    <lineage>
        <taxon>Bacteria</taxon>
        <taxon>Pseudomonadati</taxon>
        <taxon>Pseudomonadota</taxon>
        <taxon>Gammaproteobacteria</taxon>
        <taxon>Pseudomonadales</taxon>
        <taxon>Pseudomonadaceae</taxon>
        <taxon>Azomonas</taxon>
    </lineage>
</organism>
<feature type="domain" description="Peptidase S26" evidence="10">
    <location>
        <begin position="60"/>
        <end position="263"/>
    </location>
</feature>
<dbReference type="EMBL" id="JACHXI010000019">
    <property type="protein sequence ID" value="MBB3104744.1"/>
    <property type="molecule type" value="Genomic_DNA"/>
</dbReference>
<dbReference type="InterPro" id="IPR019756">
    <property type="entry name" value="Pept_S26A_signal_pept_1_Ser-AS"/>
</dbReference>
<dbReference type="InterPro" id="IPR019758">
    <property type="entry name" value="Pept_S26A_signal_pept_1_CS"/>
</dbReference>
<evidence type="ECO:0000313" key="12">
    <source>
        <dbReference type="Proteomes" id="UP000549250"/>
    </source>
</evidence>
<dbReference type="GO" id="GO:0004252">
    <property type="term" value="F:serine-type endopeptidase activity"/>
    <property type="evidence" value="ECO:0007669"/>
    <property type="project" value="InterPro"/>
</dbReference>
<dbReference type="CDD" id="cd06530">
    <property type="entry name" value="S26_SPase_I"/>
    <property type="match status" value="1"/>
</dbReference>
<accession>A0A839T938</accession>
<keyword evidence="8" id="KW-1133">Transmembrane helix</keyword>
<dbReference type="PROSITE" id="PS00761">
    <property type="entry name" value="SPASE_I_3"/>
    <property type="match status" value="1"/>
</dbReference>